<name>A0AA49FMI9_9PROT</name>
<evidence type="ECO:0000313" key="1">
    <source>
        <dbReference type="EMBL" id="WIM06896.1"/>
    </source>
</evidence>
<proteinExistence type="predicted"/>
<dbReference type="AlphaFoldDB" id="A0AA49FMI9"/>
<dbReference type="Proteomes" id="UP001234916">
    <property type="component" value="Chromosome"/>
</dbReference>
<reference evidence="1" key="1">
    <citation type="journal article" date="2023" name="Nat. Microbiol.">
        <title>Enrichment and characterization of a nitric oxide-reducing microbial community in a continuous bioreactor.</title>
        <authorList>
            <person name="Garrido-Amador P."/>
            <person name="Stortenbeker N."/>
            <person name="Wessels H.J.C.T."/>
            <person name="Speth D.R."/>
            <person name="Garcia-Heredia I."/>
            <person name="Kartal B."/>
        </authorList>
    </citation>
    <scope>NUCLEOTIDE SEQUENCE</scope>
    <source>
        <strain evidence="1">MAG1</strain>
    </source>
</reference>
<gene>
    <name evidence="1" type="ORF">OHM77_06430</name>
</gene>
<accession>A0AA49FMI9</accession>
<organism evidence="1">
    <name type="scientific">Candidatus Nitricoxidivorans perseverans</name>
    <dbReference type="NCBI Taxonomy" id="2975601"/>
    <lineage>
        <taxon>Bacteria</taxon>
        <taxon>Pseudomonadati</taxon>
        <taxon>Pseudomonadota</taxon>
        <taxon>Betaproteobacteria</taxon>
        <taxon>Nitrosomonadales</taxon>
        <taxon>Sterolibacteriaceae</taxon>
        <taxon>Candidatus Nitricoxidivorans</taxon>
    </lineage>
</organism>
<protein>
    <submittedName>
        <fullName evidence="1">Uncharacterized protein</fullName>
    </submittedName>
</protein>
<sequence length="309" mass="34155">MFKLPSKPSPRAEIHELADFAELLAWANKKVSAREIVAFLGRQGESEPNVGCDDVDDDNAADLEDVMNEIERRQAACRGRYPYALDPTGNVLRYTPTADEWQGQLYGYLLLSTRLNMKNDRTHAGIDGAHLLEAISAAALHQYLGQGRARVEIFGTAAGSSDFPGKVNSMCAAVGEGNGYRQLDFGPVTANDDKLDVVAWVPFADRSASQIIVFAQCKTGTAWSEQLCQLQPSAFVKKWLDRQFLHDPLRAFCVSEAANRARWGGYAAEGGLLFDRCRLVDCCDAIDTKLFAQIEKWNRAAFKVAQKDL</sequence>
<dbReference type="EMBL" id="CP107246">
    <property type="protein sequence ID" value="WIM06896.1"/>
    <property type="molecule type" value="Genomic_DNA"/>
</dbReference>
<dbReference type="KEGG" id="npv:OHM77_06430"/>